<gene>
    <name evidence="1" type="ORF">C5F49_05085</name>
</gene>
<sequence>MDVKEEDTSEESKKNHISYYKSLAKVISDIQKEKDHEGEPAIKSHLTNRIEAMEKDMKRIRDMFPDIREEEWNGYTN</sequence>
<proteinExistence type="predicted"/>
<dbReference type="RefSeq" id="WP_179361970.1">
    <property type="nucleotide sequence ID" value="NZ_CP026994.1"/>
</dbReference>
<reference evidence="1 2" key="1">
    <citation type="submission" date="2018-02" db="EMBL/GenBank/DDBJ databases">
        <title>Complete genome of Nitrosopumilus oxyclinae HCE1.</title>
        <authorList>
            <person name="Qin W."/>
            <person name="Zheng Y."/>
            <person name="Stahl D.A."/>
        </authorList>
    </citation>
    <scope>NUCLEOTIDE SEQUENCE [LARGE SCALE GENOMIC DNA]</scope>
    <source>
        <strain evidence="1 2">HCE1</strain>
    </source>
</reference>
<protein>
    <submittedName>
        <fullName evidence="1">Uncharacterized protein</fullName>
    </submittedName>
</protein>
<dbReference type="AlphaFoldDB" id="A0A7D5R3M2"/>
<keyword evidence="2" id="KW-1185">Reference proteome</keyword>
<accession>A0A7D5R3M2</accession>
<dbReference type="KEGG" id="nox:C5F49_05085"/>
<dbReference type="EMBL" id="CP026994">
    <property type="protein sequence ID" value="QLH04757.1"/>
    <property type="molecule type" value="Genomic_DNA"/>
</dbReference>
<dbReference type="GeneID" id="56061322"/>
<organism evidence="1 2">
    <name type="scientific">Nitrosopumilus oxyclinae</name>
    <dbReference type="NCBI Taxonomy" id="1959104"/>
    <lineage>
        <taxon>Archaea</taxon>
        <taxon>Nitrososphaerota</taxon>
        <taxon>Nitrososphaeria</taxon>
        <taxon>Nitrosopumilales</taxon>
        <taxon>Nitrosopumilaceae</taxon>
        <taxon>Nitrosopumilus</taxon>
    </lineage>
</organism>
<dbReference type="Proteomes" id="UP000509441">
    <property type="component" value="Chromosome"/>
</dbReference>
<evidence type="ECO:0000313" key="2">
    <source>
        <dbReference type="Proteomes" id="UP000509441"/>
    </source>
</evidence>
<dbReference type="OrthoDB" id="2795at2157"/>
<evidence type="ECO:0000313" key="1">
    <source>
        <dbReference type="EMBL" id="QLH04757.1"/>
    </source>
</evidence>
<name>A0A7D5R3M2_9ARCH</name>